<evidence type="ECO:0008006" key="2">
    <source>
        <dbReference type="Google" id="ProtNLM"/>
    </source>
</evidence>
<sequence>MEIQIEGLVVEAQAKERYKPKYNPSPFMHTFTRHQIREREELSNFDEMPPTSYICSTFPNLYKENGVIASGRATNFNGPQRPLLYVDGLLWSSTKQLDDYGYLVMDIENVAFLKGLEGSAFNTTDGVILITTRKGEGAKNYKASNVVNITPLGYQKELLFYSPKYETPEKFNTTNKDFRNTIYWAPFVQTNQDGEAKIVFYTNDRISDLLISAQGVTIDGKPINVERMIRVSGIANQASRQP</sequence>
<organism evidence="1">
    <name type="scientific">bioreactor metagenome</name>
    <dbReference type="NCBI Taxonomy" id="1076179"/>
    <lineage>
        <taxon>unclassified sequences</taxon>
        <taxon>metagenomes</taxon>
        <taxon>ecological metagenomes</taxon>
    </lineage>
</organism>
<proteinExistence type="predicted"/>
<reference evidence="1" key="1">
    <citation type="submission" date="2019-08" db="EMBL/GenBank/DDBJ databases">
        <authorList>
            <person name="Kucharzyk K."/>
            <person name="Murdoch R.W."/>
            <person name="Higgins S."/>
            <person name="Loffler F."/>
        </authorList>
    </citation>
    <scope>NUCLEOTIDE SEQUENCE</scope>
</reference>
<dbReference type="EMBL" id="VSSQ01042584">
    <property type="protein sequence ID" value="MPM96185.1"/>
    <property type="molecule type" value="Genomic_DNA"/>
</dbReference>
<comment type="caution">
    <text evidence="1">The sequence shown here is derived from an EMBL/GenBank/DDBJ whole genome shotgun (WGS) entry which is preliminary data.</text>
</comment>
<gene>
    <name evidence="1" type="ORF">SDC9_143343</name>
</gene>
<evidence type="ECO:0000313" key="1">
    <source>
        <dbReference type="EMBL" id="MPM96185.1"/>
    </source>
</evidence>
<accession>A0A645E3U2</accession>
<protein>
    <recommendedName>
        <fullName evidence="2">TonB-dependent receptor plug domain-containing protein</fullName>
    </recommendedName>
</protein>
<dbReference type="AlphaFoldDB" id="A0A645E3U2"/>
<name>A0A645E3U2_9ZZZZ</name>